<dbReference type="InterPro" id="IPR011032">
    <property type="entry name" value="GroES-like_sf"/>
</dbReference>
<dbReference type="SUPFAM" id="SSF50129">
    <property type="entry name" value="GroES-like"/>
    <property type="match status" value="1"/>
</dbReference>
<sequence length="309" mass="31221">MPRAVRFEEYGESDVLQVADVEPPVPGPGQVVVRVKAAGINPGEAAIRRGALHEMWPATFPSGQGSDLAGLVAEVGPGVGGIEPGDEVIGFTDERASQAELVAVDAGNLARRPPGVPWEAAGGLFVAGTTAYAAVRAVGAGVGDTVVVSGAAGGVGSVAAQLARNRGATVIGLASPPHHDWLAEHGIVPVAYGPGVAERITAAAGGPPDAFIDTYGGEGDGYVGLAVELGVAPERIDTIIDFGAAKRYGAKTDGNSAAAGADVLAELAAMIDAGDLEIPVSETYPLEEVRAAYEALERRHTLGKIVLMP</sequence>
<dbReference type="Pfam" id="PF08240">
    <property type="entry name" value="ADH_N"/>
    <property type="match status" value="1"/>
</dbReference>
<proteinExistence type="predicted"/>
<dbReference type="Gene3D" id="3.90.180.10">
    <property type="entry name" value="Medium-chain alcohol dehydrogenases, catalytic domain"/>
    <property type="match status" value="1"/>
</dbReference>
<dbReference type="InterPro" id="IPR051603">
    <property type="entry name" value="Zinc-ADH_QOR/CCCR"/>
</dbReference>
<dbReference type="RefSeq" id="WP_120675738.1">
    <property type="nucleotide sequence ID" value="NZ_RBAL01000002.1"/>
</dbReference>
<evidence type="ECO:0000256" key="1">
    <source>
        <dbReference type="ARBA" id="ARBA00022857"/>
    </source>
</evidence>
<dbReference type="InterPro" id="IPR036291">
    <property type="entry name" value="NAD(P)-bd_dom_sf"/>
</dbReference>
<protein>
    <submittedName>
        <fullName evidence="3">NADP-dependent oxidoreductase</fullName>
    </submittedName>
</protein>
<dbReference type="SMART" id="SM00829">
    <property type="entry name" value="PKS_ER"/>
    <property type="match status" value="1"/>
</dbReference>
<evidence type="ECO:0000313" key="4">
    <source>
        <dbReference type="Proteomes" id="UP000272474"/>
    </source>
</evidence>
<dbReference type="EMBL" id="RBAL01000002">
    <property type="protein sequence ID" value="RKN45736.1"/>
    <property type="molecule type" value="Genomic_DNA"/>
</dbReference>
<dbReference type="InterPro" id="IPR020843">
    <property type="entry name" value="ER"/>
</dbReference>
<dbReference type="SUPFAM" id="SSF51735">
    <property type="entry name" value="NAD(P)-binding Rossmann-fold domains"/>
    <property type="match status" value="1"/>
</dbReference>
<accession>A0A3A9ZEP5</accession>
<gene>
    <name evidence="3" type="ORF">D7294_04550</name>
</gene>
<keyword evidence="4" id="KW-1185">Reference proteome</keyword>
<evidence type="ECO:0000313" key="3">
    <source>
        <dbReference type="EMBL" id="RKN45736.1"/>
    </source>
</evidence>
<dbReference type="Gene3D" id="3.40.50.720">
    <property type="entry name" value="NAD(P)-binding Rossmann-like Domain"/>
    <property type="match status" value="1"/>
</dbReference>
<dbReference type="InterPro" id="IPR013154">
    <property type="entry name" value="ADH-like_N"/>
</dbReference>
<feature type="domain" description="Enoyl reductase (ER)" evidence="2">
    <location>
        <begin position="11"/>
        <end position="307"/>
    </location>
</feature>
<dbReference type="Proteomes" id="UP000272474">
    <property type="component" value="Unassembled WGS sequence"/>
</dbReference>
<dbReference type="PANTHER" id="PTHR44154:SF1">
    <property type="entry name" value="QUINONE OXIDOREDUCTASE"/>
    <property type="match status" value="1"/>
</dbReference>
<evidence type="ECO:0000259" key="2">
    <source>
        <dbReference type="SMART" id="SM00829"/>
    </source>
</evidence>
<comment type="caution">
    <text evidence="3">The sequence shown here is derived from an EMBL/GenBank/DDBJ whole genome shotgun (WGS) entry which is preliminary data.</text>
</comment>
<dbReference type="CDD" id="cd05289">
    <property type="entry name" value="MDR_like_2"/>
    <property type="match status" value="1"/>
</dbReference>
<dbReference type="GO" id="GO:0016491">
    <property type="term" value="F:oxidoreductase activity"/>
    <property type="evidence" value="ECO:0007669"/>
    <property type="project" value="InterPro"/>
</dbReference>
<keyword evidence="1" id="KW-0521">NADP</keyword>
<dbReference type="AlphaFoldDB" id="A0A3A9ZEP5"/>
<name>A0A3A9ZEP5_9ACTN</name>
<dbReference type="Pfam" id="PF13602">
    <property type="entry name" value="ADH_zinc_N_2"/>
    <property type="match status" value="1"/>
</dbReference>
<organism evidence="3 4">
    <name type="scientific">Streptomyces hoynatensis</name>
    <dbReference type="NCBI Taxonomy" id="1141874"/>
    <lineage>
        <taxon>Bacteria</taxon>
        <taxon>Bacillati</taxon>
        <taxon>Actinomycetota</taxon>
        <taxon>Actinomycetes</taxon>
        <taxon>Kitasatosporales</taxon>
        <taxon>Streptomycetaceae</taxon>
        <taxon>Streptomyces</taxon>
    </lineage>
</organism>
<dbReference type="OrthoDB" id="3727682at2"/>
<dbReference type="PANTHER" id="PTHR44154">
    <property type="entry name" value="QUINONE OXIDOREDUCTASE"/>
    <property type="match status" value="1"/>
</dbReference>
<reference evidence="3 4" key="1">
    <citation type="journal article" date="2014" name="Int. J. Syst. Evol. Microbiol.">
        <title>Streptomyces hoynatensis sp. nov., isolated from deep marine sediment.</title>
        <authorList>
            <person name="Veyisoglu A."/>
            <person name="Sahin N."/>
        </authorList>
    </citation>
    <scope>NUCLEOTIDE SEQUENCE [LARGE SCALE GENOMIC DNA]</scope>
    <source>
        <strain evidence="3 4">KCTC 29097</strain>
    </source>
</reference>